<keyword evidence="1" id="KW-0732">Signal</keyword>
<name>A0A7H8UH43_ENTCL</name>
<feature type="signal peptide" evidence="1">
    <location>
        <begin position="1"/>
        <end position="27"/>
    </location>
</feature>
<reference evidence="3 4" key="1">
    <citation type="submission" date="2020-06" db="EMBL/GenBank/DDBJ databases">
        <title>Long-read sequencing of DSM26481-BlokeschLab.</title>
        <authorList>
            <person name="Blokesch M."/>
        </authorList>
    </citation>
    <scope>NUCLEOTIDE SEQUENCE [LARGE SCALE GENOMIC DNA]</scope>
    <source>
        <strain evidence="3 4">DSM 26481</strain>
    </source>
</reference>
<feature type="domain" description="DUF4142" evidence="2">
    <location>
        <begin position="51"/>
        <end position="186"/>
    </location>
</feature>
<evidence type="ECO:0000259" key="2">
    <source>
        <dbReference type="Pfam" id="PF13628"/>
    </source>
</evidence>
<organism evidence="3 4">
    <name type="scientific">Enterobacter cloacae</name>
    <dbReference type="NCBI Taxonomy" id="550"/>
    <lineage>
        <taxon>Bacteria</taxon>
        <taxon>Pseudomonadati</taxon>
        <taxon>Pseudomonadota</taxon>
        <taxon>Gammaproteobacteria</taxon>
        <taxon>Enterobacterales</taxon>
        <taxon>Enterobacteriaceae</taxon>
        <taxon>Enterobacter</taxon>
        <taxon>Enterobacter cloacae complex</taxon>
    </lineage>
</organism>
<dbReference type="InterPro" id="IPR012347">
    <property type="entry name" value="Ferritin-like"/>
</dbReference>
<accession>A0A7H8UH43</accession>
<feature type="chain" id="PRO_5028833054" evidence="1">
    <location>
        <begin position="28"/>
        <end position="197"/>
    </location>
</feature>
<dbReference type="PANTHER" id="PTHR38593:SF1">
    <property type="entry name" value="BLR2558 PROTEIN"/>
    <property type="match status" value="1"/>
</dbReference>
<dbReference type="Pfam" id="PF13628">
    <property type="entry name" value="DUF4142"/>
    <property type="match status" value="1"/>
</dbReference>
<dbReference type="PANTHER" id="PTHR38593">
    <property type="entry name" value="BLR2558 PROTEIN"/>
    <property type="match status" value="1"/>
</dbReference>
<dbReference type="EMBL" id="CP056117">
    <property type="protein sequence ID" value="QKZ99262.1"/>
    <property type="molecule type" value="Genomic_DNA"/>
</dbReference>
<evidence type="ECO:0000313" key="4">
    <source>
        <dbReference type="Proteomes" id="UP000509421"/>
    </source>
</evidence>
<gene>
    <name evidence="3" type="ORF">HWQ14_17105</name>
</gene>
<protein>
    <submittedName>
        <fullName evidence="3">DUF4142 domain-containing protein</fullName>
    </submittedName>
</protein>
<evidence type="ECO:0000256" key="1">
    <source>
        <dbReference type="SAM" id="SignalP"/>
    </source>
</evidence>
<evidence type="ECO:0000313" key="3">
    <source>
        <dbReference type="EMBL" id="QKZ99262.1"/>
    </source>
</evidence>
<dbReference type="AlphaFoldDB" id="A0A7H8UH43"/>
<sequence>MHTSKTLKRVLAVSVAAAMFSTVGVQAQTTNAAQTSAAGQAQSGAKLSSGDENALKDMAQANINEVAAAKLALSKAQSSEVKTFAQKMVDDHGAALTKVQAVARQKGVELPTEPDVAHKDLTRKLENQSGDAFDKMYMEYAGVKDHQMVLSKLQKDASKIDDPDVKALANEHTPVVEQHLKTAEQMSVPSGASADKK</sequence>
<dbReference type="RefSeq" id="WP_148419424.1">
    <property type="nucleotide sequence ID" value="NZ_CP056117.1"/>
</dbReference>
<dbReference type="Proteomes" id="UP000509421">
    <property type="component" value="Chromosome"/>
</dbReference>
<dbReference type="InterPro" id="IPR025419">
    <property type="entry name" value="DUF4142"/>
</dbReference>
<dbReference type="Gene3D" id="1.20.1260.10">
    <property type="match status" value="1"/>
</dbReference>
<proteinExistence type="predicted"/>